<evidence type="ECO:0000256" key="1">
    <source>
        <dbReference type="SAM" id="MobiDB-lite"/>
    </source>
</evidence>
<dbReference type="Pfam" id="PF13560">
    <property type="entry name" value="HTH_31"/>
    <property type="match status" value="1"/>
</dbReference>
<protein>
    <recommendedName>
        <fullName evidence="4">HTH cro/C1-type domain-containing protein</fullName>
    </recommendedName>
</protein>
<dbReference type="EMBL" id="BMOR01000028">
    <property type="protein sequence ID" value="GGN45628.1"/>
    <property type="molecule type" value="Genomic_DNA"/>
</dbReference>
<gene>
    <name evidence="2" type="ORF">GCM10010842_35360</name>
</gene>
<feature type="compositionally biased region" description="Basic residues" evidence="1">
    <location>
        <begin position="135"/>
        <end position="146"/>
    </location>
</feature>
<dbReference type="RefSeq" id="WP_189059057.1">
    <property type="nucleotide sequence ID" value="NZ_BMOR01000028.1"/>
</dbReference>
<proteinExistence type="predicted"/>
<evidence type="ECO:0000313" key="2">
    <source>
        <dbReference type="EMBL" id="GGN45628.1"/>
    </source>
</evidence>
<evidence type="ECO:0008006" key="4">
    <source>
        <dbReference type="Google" id="ProtNLM"/>
    </source>
</evidence>
<reference evidence="3" key="1">
    <citation type="journal article" date="2019" name="Int. J. Syst. Evol. Microbiol.">
        <title>The Global Catalogue of Microorganisms (GCM) 10K type strain sequencing project: providing services to taxonomists for standard genome sequencing and annotation.</title>
        <authorList>
            <consortium name="The Broad Institute Genomics Platform"/>
            <consortium name="The Broad Institute Genome Sequencing Center for Infectious Disease"/>
            <person name="Wu L."/>
            <person name="Ma J."/>
        </authorList>
    </citation>
    <scope>NUCLEOTIDE SEQUENCE [LARGE SCALE GENOMIC DNA]</scope>
    <source>
        <strain evidence="3">JCM 16918</strain>
    </source>
</reference>
<feature type="region of interest" description="Disordered" evidence="1">
    <location>
        <begin position="116"/>
        <end position="146"/>
    </location>
</feature>
<evidence type="ECO:0000313" key="3">
    <source>
        <dbReference type="Proteomes" id="UP000645517"/>
    </source>
</evidence>
<keyword evidence="3" id="KW-1185">Reference proteome</keyword>
<dbReference type="SUPFAM" id="SSF47413">
    <property type="entry name" value="lambda repressor-like DNA-binding domains"/>
    <property type="match status" value="1"/>
</dbReference>
<organism evidence="2 3">
    <name type="scientific">Deinococcus daejeonensis</name>
    <dbReference type="NCBI Taxonomy" id="1007098"/>
    <lineage>
        <taxon>Bacteria</taxon>
        <taxon>Thermotogati</taxon>
        <taxon>Deinococcota</taxon>
        <taxon>Deinococci</taxon>
        <taxon>Deinococcales</taxon>
        <taxon>Deinococcaceae</taxon>
        <taxon>Deinococcus</taxon>
    </lineage>
</organism>
<accession>A0ABQ2JE09</accession>
<comment type="caution">
    <text evidence="2">The sequence shown here is derived from an EMBL/GenBank/DDBJ whole genome shotgun (WGS) entry which is preliminary data.</text>
</comment>
<name>A0ABQ2JE09_9DEIO</name>
<sequence>MTDIDPRLQALLGTPERTVQVRHDVPGLLEEATPESLHDLAEDAIAVHAAGEALRQARQNRELSLRGAAQLSGRSAPRIKAIEATDSDIHLATVVAHARALGYGVQLTLTPLDGQGPSVHADLSPQETDAPPVARRTRLKRKVTSS</sequence>
<dbReference type="Proteomes" id="UP000645517">
    <property type="component" value="Unassembled WGS sequence"/>
</dbReference>
<dbReference type="Gene3D" id="1.10.260.40">
    <property type="entry name" value="lambda repressor-like DNA-binding domains"/>
    <property type="match status" value="1"/>
</dbReference>
<dbReference type="InterPro" id="IPR010982">
    <property type="entry name" value="Lambda_DNA-bd_dom_sf"/>
</dbReference>